<organism evidence="4">
    <name type="scientific">Oryza meridionalis</name>
    <dbReference type="NCBI Taxonomy" id="40149"/>
    <lineage>
        <taxon>Eukaryota</taxon>
        <taxon>Viridiplantae</taxon>
        <taxon>Streptophyta</taxon>
        <taxon>Embryophyta</taxon>
        <taxon>Tracheophyta</taxon>
        <taxon>Spermatophyta</taxon>
        <taxon>Magnoliopsida</taxon>
        <taxon>Liliopsida</taxon>
        <taxon>Poales</taxon>
        <taxon>Poaceae</taxon>
        <taxon>BOP clade</taxon>
        <taxon>Oryzoideae</taxon>
        <taxon>Oryzeae</taxon>
        <taxon>Oryzinae</taxon>
        <taxon>Oryza</taxon>
    </lineage>
</organism>
<dbReference type="PANTHER" id="PTHR38372">
    <property type="entry name" value="DENTIN SIALOPHOSPHOPROTEIN-LIKE PROTEIN"/>
    <property type="match status" value="1"/>
</dbReference>
<feature type="compositionally biased region" description="Polar residues" evidence="1">
    <location>
        <begin position="996"/>
        <end position="1014"/>
    </location>
</feature>
<keyword evidence="2" id="KW-0472">Membrane</keyword>
<dbReference type="Proteomes" id="UP000008021">
    <property type="component" value="Chromosome 3"/>
</dbReference>
<feature type="compositionally biased region" description="Basic and acidic residues" evidence="1">
    <location>
        <begin position="708"/>
        <end position="725"/>
    </location>
</feature>
<keyword evidence="2" id="KW-1133">Transmembrane helix</keyword>
<name>A0A0E0CWE5_9ORYZ</name>
<evidence type="ECO:0000259" key="3">
    <source>
        <dbReference type="PROSITE" id="PS51980"/>
    </source>
</evidence>
<dbReference type="Gene3D" id="6.10.140.340">
    <property type="match status" value="1"/>
</dbReference>
<protein>
    <recommendedName>
        <fullName evidence="3">OCEL domain-containing protein</fullName>
    </recommendedName>
</protein>
<evidence type="ECO:0000256" key="2">
    <source>
        <dbReference type="SAM" id="Phobius"/>
    </source>
</evidence>
<feature type="compositionally biased region" description="Polar residues" evidence="1">
    <location>
        <begin position="754"/>
        <end position="765"/>
    </location>
</feature>
<feature type="compositionally biased region" description="Polar residues" evidence="1">
    <location>
        <begin position="808"/>
        <end position="824"/>
    </location>
</feature>
<feature type="compositionally biased region" description="Basic and acidic residues" evidence="1">
    <location>
        <begin position="1077"/>
        <end position="1088"/>
    </location>
</feature>
<dbReference type="PROSITE" id="PS51980">
    <property type="entry name" value="OCEL"/>
    <property type="match status" value="1"/>
</dbReference>
<feature type="compositionally biased region" description="Polar residues" evidence="1">
    <location>
        <begin position="339"/>
        <end position="350"/>
    </location>
</feature>
<dbReference type="Gramene" id="OMERI03G06240.1">
    <property type="protein sequence ID" value="OMERI03G06240.1"/>
    <property type="gene ID" value="OMERI03G06240"/>
</dbReference>
<feature type="region of interest" description="Disordered" evidence="1">
    <location>
        <begin position="612"/>
        <end position="658"/>
    </location>
</feature>
<feature type="compositionally biased region" description="Basic and acidic residues" evidence="1">
    <location>
        <begin position="566"/>
        <end position="581"/>
    </location>
</feature>
<feature type="compositionally biased region" description="Basic residues" evidence="1">
    <location>
        <begin position="698"/>
        <end position="707"/>
    </location>
</feature>
<keyword evidence="2" id="KW-0812">Transmembrane</keyword>
<feature type="region of interest" description="Disordered" evidence="1">
    <location>
        <begin position="321"/>
        <end position="375"/>
    </location>
</feature>
<feature type="region of interest" description="Disordered" evidence="1">
    <location>
        <begin position="677"/>
        <end position="897"/>
    </location>
</feature>
<feature type="compositionally biased region" description="Basic and acidic residues" evidence="1">
    <location>
        <begin position="888"/>
        <end position="897"/>
    </location>
</feature>
<feature type="compositionally biased region" description="Basic and acidic residues" evidence="1">
    <location>
        <begin position="825"/>
        <end position="837"/>
    </location>
</feature>
<sequence>MQEGYVYSRRAMLLAPAYGHGESSAAAAAGASQVMAGQEAPAGGSGGDVVAGPAGTSSFDANVVMILAVLLCALICALGLNSIVRCALRCSSGGRMMMSSSSSAAAGDDGELGPSAAAAAAAQAAGREESFSLESSGPPAFAAIIRLTPDLVDEIRRAEESGSGARIKFNPNMYNSSENIIDVGGKEFKFTWASERGELCDIYEERQSGEDGNGLLLECGSAWRKVNVQRILDESAKNLVKMRSEEAERLSKSRKSIVLDPANPSVKSQAKSMAAAAVEGNMRRMNWKQKKEFYKKNPAAVIAPTKSVSKVKLSNSVPKANFSTSPALSPEQPGPSIPSVPTGSDVNNEVITPFDLNKDENSKVEKSTPNRVSLGTSRRASVISASTDDNTNELRSLLISVLSENPKGMNLKGLEKAVADVFPNASKKIDSIIKNIAIFQAPGRYLLKPGLEAESSKRSIDNNTEEAGPSLKMADPDIFERIDIGGSPVSAARDEKVNNDSDGKAGSSSESGSGSDSDSESSDSGSDSGSQSRSAASGSGSSSDSDSDASSSSKEGSDAFVDITSDDDKGGAHRKAADELKLSSSPRDLTALDGDDELIDIGTNLDYKSASPHIDLNNFNDNNNESAYTAVPTDSFDASHLEKPPEIPGSKNMVNTSIDPSRIDSKYAANEMSYEDLFGDPLAPSSENLPKEETSQSTKHHGTRRKSVSKDGSNHGQDRINEKGAKPKLKRCSANENSSVMSGSAKRAKADYLGTSSSLSEQRQTLPLDKHVNEKLSKETGNVSWDAHSDLHAHDSSPAVKVRHLASGNLQKINQSPNVLNQAMHSERTQDKVEKSISKKKADKIQKPWNSLDGNLGRVSHAEDPYANFDDSDDSATRKKARYGGTQVEDKMLRRSKDANIDVNSMVSAKSAKGNVGYDGVMPFPDSNESNGPPSNLQRNNAESSPHGKKVLQRELSDLELGEFREASLENETGRAKKQFERNSSSKSLDGKLANVDNSIPSMANRKGSLSSSQDQRKPSPREFGIGGNINQEGFPKKAPGYDFDNNRPQQRGNVPQSQQLSKPDNPVPEVILHPDQPGEKPGKRETRVQVGMLDQVGPKKIGKTTPKLPQNGSRNAIGSRTRKSISPAENEERSRNNSLIENDASRKRRDSSSDEDNLFFSKYDKEEPELKGPIKDFLQYKDYVQEYNEKYEVYSYLNIQIEKTRSEFLKVQEDLNLAKERDKDLYYNIMERIRDMYHESGTRHKLMKKVFSLLHEELQTIKRRIKDFADSYSNE</sequence>
<reference evidence="4" key="1">
    <citation type="submission" date="2015-04" db="UniProtKB">
        <authorList>
            <consortium name="EnsemblPlants"/>
        </authorList>
    </citation>
    <scope>IDENTIFICATION</scope>
</reference>
<proteinExistence type="predicted"/>
<feature type="compositionally biased region" description="Polar residues" evidence="1">
    <location>
        <begin position="927"/>
        <end position="944"/>
    </location>
</feature>
<feature type="transmembrane region" description="Helical" evidence="2">
    <location>
        <begin position="63"/>
        <end position="88"/>
    </location>
</feature>
<feature type="compositionally biased region" description="Basic and acidic residues" evidence="1">
    <location>
        <begin position="952"/>
        <end position="981"/>
    </location>
</feature>
<evidence type="ECO:0000313" key="5">
    <source>
        <dbReference type="Proteomes" id="UP000008021"/>
    </source>
</evidence>
<keyword evidence="5" id="KW-1185">Reference proteome</keyword>
<dbReference type="HOGENOM" id="CLU_010850_0_0_1"/>
<dbReference type="EnsemblPlants" id="OMERI03G06240.1">
    <property type="protein sequence ID" value="OMERI03G06240.1"/>
    <property type="gene ID" value="OMERI03G06240"/>
</dbReference>
<accession>A0A0E0CWE5</accession>
<evidence type="ECO:0000313" key="4">
    <source>
        <dbReference type="EnsemblPlants" id="OMERI03G06240.1"/>
    </source>
</evidence>
<feature type="compositionally biased region" description="Basic and acidic residues" evidence="1">
    <location>
        <begin position="474"/>
        <end position="483"/>
    </location>
</feature>
<feature type="compositionally biased region" description="Basic and acidic residues" evidence="1">
    <location>
        <begin position="768"/>
        <end position="778"/>
    </location>
</feature>
<feature type="compositionally biased region" description="Basic and acidic residues" evidence="1">
    <location>
        <begin position="492"/>
        <end position="503"/>
    </location>
</feature>
<dbReference type="eggNOG" id="KOG0800">
    <property type="taxonomic scope" value="Eukaryota"/>
</dbReference>
<feature type="region of interest" description="Disordered" evidence="1">
    <location>
        <begin position="909"/>
        <end position="1161"/>
    </location>
</feature>
<feature type="domain" description="OCEL" evidence="3">
    <location>
        <begin position="1166"/>
        <end position="1274"/>
    </location>
</feature>
<feature type="compositionally biased region" description="Low complexity" evidence="1">
    <location>
        <begin position="504"/>
        <end position="554"/>
    </location>
</feature>
<feature type="compositionally biased region" description="Basic and acidic residues" evidence="1">
    <location>
        <begin position="356"/>
        <end position="368"/>
    </location>
</feature>
<dbReference type="STRING" id="40149.A0A0E0CWE5"/>
<feature type="compositionally biased region" description="Polar residues" evidence="1">
    <location>
        <begin position="1047"/>
        <end position="1063"/>
    </location>
</feature>
<reference evidence="4" key="2">
    <citation type="submission" date="2018-05" db="EMBL/GenBank/DDBJ databases">
        <title>OmerRS3 (Oryza meridionalis Reference Sequence Version 3).</title>
        <authorList>
            <person name="Zhang J."/>
            <person name="Kudrna D."/>
            <person name="Lee S."/>
            <person name="Talag J."/>
            <person name="Welchert J."/>
            <person name="Wing R.A."/>
        </authorList>
    </citation>
    <scope>NUCLEOTIDE SEQUENCE [LARGE SCALE GENOMIC DNA]</scope>
    <source>
        <strain evidence="4">cv. OR44</strain>
    </source>
</reference>
<dbReference type="InterPro" id="IPR010844">
    <property type="entry name" value="Occludin_ELL"/>
</dbReference>
<dbReference type="PANTHER" id="PTHR38372:SF2">
    <property type="entry name" value="DENTIN SIALOPHOSPHOPROTEIN-LIKE PROTEIN"/>
    <property type="match status" value="1"/>
</dbReference>
<dbReference type="Pfam" id="PF07303">
    <property type="entry name" value="Occludin_ELL"/>
    <property type="match status" value="1"/>
</dbReference>
<feature type="compositionally biased region" description="Polar residues" evidence="1">
    <location>
        <begin position="1108"/>
        <end position="1119"/>
    </location>
</feature>
<dbReference type="AlphaFoldDB" id="A0A0E0CWE5"/>
<evidence type="ECO:0000256" key="1">
    <source>
        <dbReference type="SAM" id="MobiDB-lite"/>
    </source>
</evidence>
<feature type="region of interest" description="Disordered" evidence="1">
    <location>
        <begin position="453"/>
        <end position="592"/>
    </location>
</feature>